<reference evidence="7" key="1">
    <citation type="submission" date="2022-05" db="EMBL/GenBank/DDBJ databases">
        <title>Single-amplified genomics reveal most streamlined microbe among free-living bacteria.</title>
        <authorList>
            <person name="Roda-Garcia J."/>
            <person name="Haro-Moreno J.M."/>
            <person name="Rodriguez-Valera F."/>
            <person name="Almagro-Moreno S."/>
            <person name="Lopez-Perez M."/>
        </authorList>
    </citation>
    <scope>NUCLEOTIDE SEQUENCE</scope>
    <source>
        <strain evidence="7">TMED112-D2-2</strain>
    </source>
</reference>
<evidence type="ECO:0000256" key="3">
    <source>
        <dbReference type="ARBA" id="ARBA00022692"/>
    </source>
</evidence>
<feature type="transmembrane region" description="Helical" evidence="6">
    <location>
        <begin position="186"/>
        <end position="208"/>
    </location>
</feature>
<accession>A0A9Q8TXY6</accession>
<feature type="transmembrane region" description="Helical" evidence="6">
    <location>
        <begin position="45"/>
        <end position="66"/>
    </location>
</feature>
<dbReference type="AlphaFoldDB" id="A0A9Q8TXY6"/>
<dbReference type="EMBL" id="CP097966">
    <property type="protein sequence ID" value="URQ62856.1"/>
    <property type="molecule type" value="Genomic_DNA"/>
</dbReference>
<dbReference type="GO" id="GO:0017004">
    <property type="term" value="P:cytochrome complex assembly"/>
    <property type="evidence" value="ECO:0007669"/>
    <property type="project" value="InterPro"/>
</dbReference>
<proteinExistence type="inferred from homology"/>
<keyword evidence="4 6" id="KW-1133">Transmembrane helix</keyword>
<evidence type="ECO:0000313" key="8">
    <source>
        <dbReference type="Proteomes" id="UP001056381"/>
    </source>
</evidence>
<keyword evidence="3 6" id="KW-0812">Transmembrane</keyword>
<organism evidence="7 8">
    <name type="scientific">SAR86 cluster bacterium</name>
    <dbReference type="NCBI Taxonomy" id="2030880"/>
    <lineage>
        <taxon>Bacteria</taxon>
        <taxon>Pseudomonadati</taxon>
        <taxon>Pseudomonadota</taxon>
        <taxon>Gammaproteobacteria</taxon>
        <taxon>SAR86 cluster</taxon>
    </lineage>
</organism>
<evidence type="ECO:0000256" key="2">
    <source>
        <dbReference type="ARBA" id="ARBA00010544"/>
    </source>
</evidence>
<name>A0A9Q8TXY6_9GAMM</name>
<dbReference type="GO" id="GO:0015232">
    <property type="term" value="F:heme transmembrane transporter activity"/>
    <property type="evidence" value="ECO:0007669"/>
    <property type="project" value="InterPro"/>
</dbReference>
<feature type="transmembrane region" description="Helical" evidence="6">
    <location>
        <begin position="124"/>
        <end position="142"/>
    </location>
</feature>
<feature type="transmembrane region" description="Helical" evidence="6">
    <location>
        <begin position="154"/>
        <end position="171"/>
    </location>
</feature>
<evidence type="ECO:0000256" key="6">
    <source>
        <dbReference type="SAM" id="Phobius"/>
    </source>
</evidence>
<sequence>MKRLVKNLRREFLIFWGIPKNIYMPISIFSIIFVIFTIIDSNYLLGFSNVFIASLFTVFLMSESTYLDDYKSGFIEKKICETNDLEFYLIGKSLTQIIFVFLPMVLISMLYIGVNSEVFEEISIEKFVFSYLLFLITLRNFFYLGSAVSLKRNNALNALVIMPLLIPYFIISNDVLLTNYNWGSSIYLMIAYFIFSDVFCNLITLKVLRIQSR</sequence>
<feature type="transmembrane region" description="Helical" evidence="6">
    <location>
        <begin position="21"/>
        <end position="39"/>
    </location>
</feature>
<dbReference type="Proteomes" id="UP001056381">
    <property type="component" value="Chromosome"/>
</dbReference>
<keyword evidence="8" id="KW-1185">Reference proteome</keyword>
<dbReference type="InterPro" id="IPR003544">
    <property type="entry name" value="Cyt_c_biogenesis_CcmB"/>
</dbReference>
<evidence type="ECO:0000256" key="5">
    <source>
        <dbReference type="ARBA" id="ARBA00023136"/>
    </source>
</evidence>
<comment type="subcellular location">
    <subcellularLocation>
        <location evidence="1">Membrane</location>
        <topology evidence="1">Multi-pass membrane protein</topology>
    </subcellularLocation>
</comment>
<evidence type="ECO:0000313" key="7">
    <source>
        <dbReference type="EMBL" id="URQ62856.1"/>
    </source>
</evidence>
<gene>
    <name evidence="7" type="ORF">M9B40_03785</name>
</gene>
<feature type="transmembrane region" description="Helical" evidence="6">
    <location>
        <begin position="87"/>
        <end position="112"/>
    </location>
</feature>
<dbReference type="GO" id="GO:0016020">
    <property type="term" value="C:membrane"/>
    <property type="evidence" value="ECO:0007669"/>
    <property type="project" value="UniProtKB-SubCell"/>
</dbReference>
<protein>
    <submittedName>
        <fullName evidence="7">Heme exporter protein CcmB</fullName>
    </submittedName>
</protein>
<evidence type="ECO:0000256" key="1">
    <source>
        <dbReference type="ARBA" id="ARBA00004141"/>
    </source>
</evidence>
<keyword evidence="5 6" id="KW-0472">Membrane</keyword>
<dbReference type="Pfam" id="PF03379">
    <property type="entry name" value="CcmB"/>
    <property type="match status" value="1"/>
</dbReference>
<comment type="similarity">
    <text evidence="2">Belongs to the CcmB/CycW/HelB family.</text>
</comment>
<evidence type="ECO:0000256" key="4">
    <source>
        <dbReference type="ARBA" id="ARBA00022989"/>
    </source>
</evidence>